<evidence type="ECO:0000313" key="7">
    <source>
        <dbReference type="Proteomes" id="UP000787472"/>
    </source>
</evidence>
<evidence type="ECO:0000313" key="6">
    <source>
        <dbReference type="EMBL" id="NHO66585.1"/>
    </source>
</evidence>
<dbReference type="InterPro" id="IPR012318">
    <property type="entry name" value="HTH_CRP"/>
</dbReference>
<dbReference type="SMART" id="SM00100">
    <property type="entry name" value="cNMP"/>
    <property type="match status" value="1"/>
</dbReference>
<dbReference type="AlphaFoldDB" id="A0A9E5JXW9"/>
<keyword evidence="1" id="KW-0805">Transcription regulation</keyword>
<accession>A0A9E5JXW9</accession>
<keyword evidence="2" id="KW-0238">DNA-binding</keyword>
<dbReference type="InterPro" id="IPR036390">
    <property type="entry name" value="WH_DNA-bd_sf"/>
</dbReference>
<dbReference type="RefSeq" id="WP_167187698.1">
    <property type="nucleotide sequence ID" value="NZ_JAAONZ010000010.1"/>
</dbReference>
<evidence type="ECO:0000256" key="1">
    <source>
        <dbReference type="ARBA" id="ARBA00023015"/>
    </source>
</evidence>
<name>A0A9E5JXW9_9GAMM</name>
<dbReference type="InterPro" id="IPR000595">
    <property type="entry name" value="cNMP-bd_dom"/>
</dbReference>
<dbReference type="PROSITE" id="PS50042">
    <property type="entry name" value="CNMP_BINDING_3"/>
    <property type="match status" value="1"/>
</dbReference>
<dbReference type="PANTHER" id="PTHR24567">
    <property type="entry name" value="CRP FAMILY TRANSCRIPTIONAL REGULATORY PROTEIN"/>
    <property type="match status" value="1"/>
</dbReference>
<dbReference type="Proteomes" id="UP000787472">
    <property type="component" value="Unassembled WGS sequence"/>
</dbReference>
<evidence type="ECO:0000259" key="4">
    <source>
        <dbReference type="PROSITE" id="PS50042"/>
    </source>
</evidence>
<reference evidence="6" key="1">
    <citation type="submission" date="2020-03" db="EMBL/GenBank/DDBJ databases">
        <authorList>
            <person name="Guo F."/>
        </authorList>
    </citation>
    <scope>NUCLEOTIDE SEQUENCE</scope>
    <source>
        <strain evidence="6">JCM 30134</strain>
    </source>
</reference>
<dbReference type="SUPFAM" id="SSF51206">
    <property type="entry name" value="cAMP-binding domain-like"/>
    <property type="match status" value="1"/>
</dbReference>
<dbReference type="GO" id="GO:0003700">
    <property type="term" value="F:DNA-binding transcription factor activity"/>
    <property type="evidence" value="ECO:0007669"/>
    <property type="project" value="TreeGrafter"/>
</dbReference>
<dbReference type="GO" id="GO:0003677">
    <property type="term" value="F:DNA binding"/>
    <property type="evidence" value="ECO:0007669"/>
    <property type="project" value="UniProtKB-KW"/>
</dbReference>
<dbReference type="CDD" id="cd00038">
    <property type="entry name" value="CAP_ED"/>
    <property type="match status" value="1"/>
</dbReference>
<dbReference type="InterPro" id="IPR036388">
    <property type="entry name" value="WH-like_DNA-bd_sf"/>
</dbReference>
<dbReference type="Pfam" id="PF00027">
    <property type="entry name" value="cNMP_binding"/>
    <property type="match status" value="1"/>
</dbReference>
<dbReference type="SUPFAM" id="SSF46785">
    <property type="entry name" value="Winged helix' DNA-binding domain"/>
    <property type="match status" value="1"/>
</dbReference>
<organism evidence="6 7">
    <name type="scientific">Pseudomaricurvus hydrocarbonicus</name>
    <dbReference type="NCBI Taxonomy" id="1470433"/>
    <lineage>
        <taxon>Bacteria</taxon>
        <taxon>Pseudomonadati</taxon>
        <taxon>Pseudomonadota</taxon>
        <taxon>Gammaproteobacteria</taxon>
        <taxon>Cellvibrionales</taxon>
        <taxon>Cellvibrionaceae</taxon>
        <taxon>Pseudomaricurvus</taxon>
    </lineage>
</organism>
<dbReference type="Gene3D" id="2.60.120.10">
    <property type="entry name" value="Jelly Rolls"/>
    <property type="match status" value="1"/>
</dbReference>
<feature type="domain" description="HTH crp-type" evidence="5">
    <location>
        <begin position="164"/>
        <end position="237"/>
    </location>
</feature>
<sequence length="246" mass="27849">MKIEHLQNTQKDNGKARLRAEYPRKAHEQWIYFLPAEIQDAVIANMDIRHYKRTETVYAHHSPTNEIYTVLEGCIKLTNTTLSGKDIAITTLPRGCTFGELSFIDGQPRQNIAVASTDCTLAVLTRKQYLSLSQQHPEILAGMLQFTAHRLRALVNIHQDTTSLELPQQLAKRLLFIAQKQNDGNHHSQPTEISVSQDELAATLGVSRQHVNKALKKWQTDGLLEVGYRKITLLDCEGLKEVTEDI</sequence>
<dbReference type="Gene3D" id="1.10.10.10">
    <property type="entry name" value="Winged helix-like DNA-binding domain superfamily/Winged helix DNA-binding domain"/>
    <property type="match status" value="1"/>
</dbReference>
<dbReference type="EMBL" id="JAAONZ010000010">
    <property type="protein sequence ID" value="NHO66585.1"/>
    <property type="molecule type" value="Genomic_DNA"/>
</dbReference>
<dbReference type="SMART" id="SM00419">
    <property type="entry name" value="HTH_CRP"/>
    <property type="match status" value="1"/>
</dbReference>
<comment type="caution">
    <text evidence="6">The sequence shown here is derived from an EMBL/GenBank/DDBJ whole genome shotgun (WGS) entry which is preliminary data.</text>
</comment>
<proteinExistence type="predicted"/>
<evidence type="ECO:0000259" key="5">
    <source>
        <dbReference type="PROSITE" id="PS51063"/>
    </source>
</evidence>
<gene>
    <name evidence="6" type="ORF">G8770_13630</name>
</gene>
<dbReference type="Pfam" id="PF13545">
    <property type="entry name" value="HTH_Crp_2"/>
    <property type="match status" value="1"/>
</dbReference>
<dbReference type="GO" id="GO:0005829">
    <property type="term" value="C:cytosol"/>
    <property type="evidence" value="ECO:0007669"/>
    <property type="project" value="TreeGrafter"/>
</dbReference>
<dbReference type="InterPro" id="IPR050397">
    <property type="entry name" value="Env_Response_Regulators"/>
</dbReference>
<feature type="domain" description="Cyclic nucleotide-binding" evidence="4">
    <location>
        <begin position="30"/>
        <end position="132"/>
    </location>
</feature>
<keyword evidence="3" id="KW-0804">Transcription</keyword>
<evidence type="ECO:0000256" key="3">
    <source>
        <dbReference type="ARBA" id="ARBA00023163"/>
    </source>
</evidence>
<dbReference type="InterPro" id="IPR014710">
    <property type="entry name" value="RmlC-like_jellyroll"/>
</dbReference>
<keyword evidence="7" id="KW-1185">Reference proteome</keyword>
<dbReference type="InterPro" id="IPR018490">
    <property type="entry name" value="cNMP-bd_dom_sf"/>
</dbReference>
<protein>
    <submittedName>
        <fullName evidence="6">Crp/Fnr family transcriptional regulator</fullName>
    </submittedName>
</protein>
<evidence type="ECO:0000256" key="2">
    <source>
        <dbReference type="ARBA" id="ARBA00023125"/>
    </source>
</evidence>
<dbReference type="PANTHER" id="PTHR24567:SF26">
    <property type="entry name" value="REGULATORY PROTEIN YEIL"/>
    <property type="match status" value="1"/>
</dbReference>
<dbReference type="PROSITE" id="PS51063">
    <property type="entry name" value="HTH_CRP_2"/>
    <property type="match status" value="1"/>
</dbReference>